<organism evidence="1 2">
    <name type="scientific">Fusarium decemcellulare</name>
    <dbReference type="NCBI Taxonomy" id="57161"/>
    <lineage>
        <taxon>Eukaryota</taxon>
        <taxon>Fungi</taxon>
        <taxon>Dikarya</taxon>
        <taxon>Ascomycota</taxon>
        <taxon>Pezizomycotina</taxon>
        <taxon>Sordariomycetes</taxon>
        <taxon>Hypocreomycetidae</taxon>
        <taxon>Hypocreales</taxon>
        <taxon>Nectriaceae</taxon>
        <taxon>Fusarium</taxon>
        <taxon>Fusarium decemcellulare species complex</taxon>
    </lineage>
</organism>
<accession>A0ACC1RNZ4</accession>
<sequence>MDKNLTTTAKGVELTTQAGPSPPGTSSWLILQTGVAEIFTFKTQVIETKLRRVGLPIDAGGAYPRDEDLDGQPSVVARTFPSTQKTPYFQLAARTVDDLHVNGELTATVVEDEDTDGATARLESVAEAGIEVGLVNDGQTLLDVAGLGHGDDLALLHVKDTVLLEDRAEHSLDDNAGGGVGDERRLLMELLGEEIDTKVAVLAGGRGGRDADDLAGTALKHQEITQADVVAGGW</sequence>
<evidence type="ECO:0000313" key="1">
    <source>
        <dbReference type="EMBL" id="KAJ3522405.1"/>
    </source>
</evidence>
<comment type="caution">
    <text evidence="1">The sequence shown here is derived from an EMBL/GenBank/DDBJ whole genome shotgun (WGS) entry which is preliminary data.</text>
</comment>
<keyword evidence="2" id="KW-1185">Reference proteome</keyword>
<protein>
    <submittedName>
        <fullName evidence="1">Uncharacterized protein</fullName>
    </submittedName>
</protein>
<gene>
    <name evidence="1" type="ORF">NM208_g12871</name>
</gene>
<name>A0ACC1RNZ4_9HYPO</name>
<proteinExistence type="predicted"/>
<dbReference type="Proteomes" id="UP001148629">
    <property type="component" value="Unassembled WGS sequence"/>
</dbReference>
<reference evidence="1" key="1">
    <citation type="submission" date="2022-08" db="EMBL/GenBank/DDBJ databases">
        <title>Genome Sequence of Fusarium decemcellulare.</title>
        <authorList>
            <person name="Buettner E."/>
        </authorList>
    </citation>
    <scope>NUCLEOTIDE SEQUENCE</scope>
    <source>
        <strain evidence="1">Babe19</strain>
    </source>
</reference>
<dbReference type="EMBL" id="JANRMS010002456">
    <property type="protein sequence ID" value="KAJ3522405.1"/>
    <property type="molecule type" value="Genomic_DNA"/>
</dbReference>
<evidence type="ECO:0000313" key="2">
    <source>
        <dbReference type="Proteomes" id="UP001148629"/>
    </source>
</evidence>